<evidence type="ECO:0000256" key="3">
    <source>
        <dbReference type="ARBA" id="ARBA00022840"/>
    </source>
</evidence>
<comment type="similarity">
    <text evidence="1">Belongs to the CbxX/CfxQ family.</text>
</comment>
<dbReference type="GO" id="GO:0016887">
    <property type="term" value="F:ATP hydrolysis activity"/>
    <property type="evidence" value="ECO:0007669"/>
    <property type="project" value="InterPro"/>
</dbReference>
<dbReference type="CDD" id="cd00009">
    <property type="entry name" value="AAA"/>
    <property type="match status" value="1"/>
</dbReference>
<dbReference type="PRINTS" id="PR00819">
    <property type="entry name" value="CBXCFQXSUPER"/>
</dbReference>
<dbReference type="EMBL" id="MVHR01000014">
    <property type="protein sequence ID" value="ORA73653.1"/>
    <property type="molecule type" value="Genomic_DNA"/>
</dbReference>
<keyword evidence="2" id="KW-0547">Nucleotide-binding</keyword>
<dbReference type="PANTHER" id="PTHR43392:SF2">
    <property type="entry name" value="AAA-TYPE ATPASE FAMILY PROTEIN _ ANKYRIN REPEAT FAMILY PROTEIN"/>
    <property type="match status" value="1"/>
</dbReference>
<dbReference type="InterPro" id="IPR003959">
    <property type="entry name" value="ATPase_AAA_core"/>
</dbReference>
<dbReference type="GO" id="GO:0005524">
    <property type="term" value="F:ATP binding"/>
    <property type="evidence" value="ECO:0007669"/>
    <property type="project" value="UniProtKB-KW"/>
</dbReference>
<dbReference type="Gene3D" id="3.40.50.300">
    <property type="entry name" value="P-loop containing nucleotide triphosphate hydrolases"/>
    <property type="match status" value="1"/>
</dbReference>
<accession>A0A1X0DMN5</accession>
<evidence type="ECO:0000313" key="6">
    <source>
        <dbReference type="Proteomes" id="UP000192566"/>
    </source>
</evidence>
<keyword evidence="6" id="KW-1185">Reference proteome</keyword>
<evidence type="ECO:0000313" key="5">
    <source>
        <dbReference type="EMBL" id="ORA73653.1"/>
    </source>
</evidence>
<dbReference type="SUPFAM" id="SSF52540">
    <property type="entry name" value="P-loop containing nucleoside triphosphate hydrolases"/>
    <property type="match status" value="1"/>
</dbReference>
<name>A0A1X0DMN5_MYCHE</name>
<dbReference type="STRING" id="53376.BST25_11530"/>
<organism evidence="5 6">
    <name type="scientific">Mycobacterium heidelbergense</name>
    <dbReference type="NCBI Taxonomy" id="53376"/>
    <lineage>
        <taxon>Bacteria</taxon>
        <taxon>Bacillati</taxon>
        <taxon>Actinomycetota</taxon>
        <taxon>Actinomycetes</taxon>
        <taxon>Mycobacteriales</taxon>
        <taxon>Mycobacteriaceae</taxon>
        <taxon>Mycobacterium</taxon>
        <taxon>Mycobacterium simiae complex</taxon>
    </lineage>
</organism>
<evidence type="ECO:0000259" key="4">
    <source>
        <dbReference type="Pfam" id="PF00004"/>
    </source>
</evidence>
<keyword evidence="3" id="KW-0067">ATP-binding</keyword>
<dbReference type="Proteomes" id="UP000192566">
    <property type="component" value="Unassembled WGS sequence"/>
</dbReference>
<dbReference type="RefSeq" id="WP_158084877.1">
    <property type="nucleotide sequence ID" value="NZ_AP022615.1"/>
</dbReference>
<feature type="domain" description="ATPase AAA-type core" evidence="4">
    <location>
        <begin position="80"/>
        <end position="187"/>
    </location>
</feature>
<proteinExistence type="inferred from homology"/>
<protein>
    <recommendedName>
        <fullName evidence="4">ATPase AAA-type core domain-containing protein</fullName>
    </recommendedName>
</protein>
<reference evidence="5 6" key="1">
    <citation type="submission" date="2017-02" db="EMBL/GenBank/DDBJ databases">
        <title>The new phylogeny of genus Mycobacterium.</title>
        <authorList>
            <person name="Tortoli E."/>
            <person name="Trovato A."/>
            <person name="Cirillo D.M."/>
        </authorList>
    </citation>
    <scope>NUCLEOTIDE SEQUENCE [LARGE SCALE GENOMIC DNA]</scope>
    <source>
        <strain evidence="5 6">DSM 44471</strain>
    </source>
</reference>
<gene>
    <name evidence="5" type="ORF">BST25_11530</name>
</gene>
<dbReference type="PANTHER" id="PTHR43392">
    <property type="entry name" value="AAA-TYPE ATPASE FAMILY PROTEIN / ANKYRIN REPEAT FAMILY PROTEIN"/>
    <property type="match status" value="1"/>
</dbReference>
<evidence type="ECO:0000256" key="2">
    <source>
        <dbReference type="ARBA" id="ARBA00022741"/>
    </source>
</evidence>
<dbReference type="InterPro" id="IPR027417">
    <property type="entry name" value="P-loop_NTPase"/>
</dbReference>
<dbReference type="AlphaFoldDB" id="A0A1X0DMN5"/>
<dbReference type="InterPro" id="IPR000641">
    <property type="entry name" value="CbxX/CfxQ"/>
</dbReference>
<evidence type="ECO:0000256" key="1">
    <source>
        <dbReference type="ARBA" id="ARBA00010378"/>
    </source>
</evidence>
<dbReference type="Pfam" id="PF00004">
    <property type="entry name" value="AAA"/>
    <property type="match status" value="1"/>
</dbReference>
<dbReference type="InterPro" id="IPR050773">
    <property type="entry name" value="CbxX/CfxQ_RuBisCO_ESX"/>
</dbReference>
<dbReference type="OrthoDB" id="9806903at2"/>
<comment type="caution">
    <text evidence="5">The sequence shown here is derived from an EMBL/GenBank/DDBJ whole genome shotgun (WGS) entry which is preliminary data.</text>
</comment>
<sequence>MSNVNSTAAALALTEDWCRPGAYAGTALAAERREVLEWAQARIGELIGLQSAKDRFAVWLGQHDAPHHGGVVASCSEHHMVFLGAPGTAKTTFARVVAEVLFGLGTITRPDLTKVSAHDIAAGSPSHSAARMKNVCGRARGGVLFLDQAYRLAPDTEDHCGGVEAIYTLLTCMAAYRDELVVILAGHARPMQDFLTIHAGLAVQFPFTATFTSYTPNDIVAIGRHLASREQLLVQDAAWDLLRTETTRLRSIPHGHGTLLDVAGNAHYAHDVIHTCQRTRLRRLHKLAPHRRDLEHLLHTNPSALHANTTDMQRALTATHPATAISTYQHLHPNTQTQQTPTPSTTG</sequence>